<dbReference type="InterPro" id="IPR011990">
    <property type="entry name" value="TPR-like_helical_dom_sf"/>
</dbReference>
<dbReference type="SUPFAM" id="SSF48452">
    <property type="entry name" value="TPR-like"/>
    <property type="match status" value="1"/>
</dbReference>
<accession>A0A1G5P0G2</accession>
<dbReference type="Gene3D" id="1.25.40.10">
    <property type="entry name" value="Tetratricopeptide repeat domain"/>
    <property type="match status" value="1"/>
</dbReference>
<dbReference type="STRING" id="1120955.SAMN03080610_02935"/>
<gene>
    <name evidence="1" type="ORF">SAMN03080610_02935</name>
</gene>
<dbReference type="Proteomes" id="UP000199347">
    <property type="component" value="Unassembled WGS sequence"/>
</dbReference>
<dbReference type="Pfam" id="PF06041">
    <property type="entry name" value="DUF924"/>
    <property type="match status" value="1"/>
</dbReference>
<evidence type="ECO:0000313" key="1">
    <source>
        <dbReference type="EMBL" id="SCZ42531.1"/>
    </source>
</evidence>
<keyword evidence="2" id="KW-1185">Reference proteome</keyword>
<protein>
    <submittedName>
        <fullName evidence="1">Uncharacterized conserved protein, DUF924 family</fullName>
    </submittedName>
</protein>
<dbReference type="OrthoDB" id="7593450at2"/>
<dbReference type="Gene3D" id="1.20.58.320">
    <property type="entry name" value="TPR-like"/>
    <property type="match status" value="1"/>
</dbReference>
<name>A0A1G5P0G2_AFIMA</name>
<organism evidence="1 2">
    <name type="scientific">Afifella marina DSM 2698</name>
    <dbReference type="NCBI Taxonomy" id="1120955"/>
    <lineage>
        <taxon>Bacteria</taxon>
        <taxon>Pseudomonadati</taxon>
        <taxon>Pseudomonadota</taxon>
        <taxon>Alphaproteobacteria</taxon>
        <taxon>Hyphomicrobiales</taxon>
        <taxon>Afifellaceae</taxon>
        <taxon>Afifella</taxon>
    </lineage>
</organism>
<proteinExistence type="predicted"/>
<dbReference type="EMBL" id="FMVW01000007">
    <property type="protein sequence ID" value="SCZ42531.1"/>
    <property type="molecule type" value="Genomic_DNA"/>
</dbReference>
<evidence type="ECO:0000313" key="2">
    <source>
        <dbReference type="Proteomes" id="UP000199347"/>
    </source>
</evidence>
<sequence length="183" mass="20464">MSETNPGPHDVIAFWREAGPEKWFKKSGAFDREIGERFGALHEAASKGALEDWAETPDGALALILVLDQFSRNLCRERPEAFANDPAALRLARKAISEGYEKQVSADVAKFFAMPFMHSESLPEQDRCVALSHRLDKAGTLSFALEHRDIIRRFARFPHRNAVLGRHTSPAERRFLEGGGFSG</sequence>
<dbReference type="RefSeq" id="WP_092814788.1">
    <property type="nucleotide sequence ID" value="NZ_FMVW01000007.1"/>
</dbReference>
<dbReference type="InterPro" id="IPR010323">
    <property type="entry name" value="DUF924"/>
</dbReference>
<reference evidence="1 2" key="1">
    <citation type="submission" date="2016-10" db="EMBL/GenBank/DDBJ databases">
        <authorList>
            <person name="de Groot N.N."/>
        </authorList>
    </citation>
    <scope>NUCLEOTIDE SEQUENCE [LARGE SCALE GENOMIC DNA]</scope>
    <source>
        <strain evidence="1 2">DSM 2698</strain>
    </source>
</reference>
<dbReference type="AlphaFoldDB" id="A0A1G5P0G2"/>